<accession>C0GGG2</accession>
<protein>
    <submittedName>
        <fullName evidence="1">Uncharacterized protein</fullName>
    </submittedName>
</protein>
<evidence type="ECO:0000313" key="1">
    <source>
        <dbReference type="EMBL" id="EEG77592.1"/>
    </source>
</evidence>
<gene>
    <name evidence="1" type="ORF">DealDRAFT_1715</name>
</gene>
<evidence type="ECO:0000313" key="2">
    <source>
        <dbReference type="Proteomes" id="UP000006443"/>
    </source>
</evidence>
<dbReference type="EMBL" id="ACJM01000007">
    <property type="protein sequence ID" value="EEG77592.1"/>
    <property type="molecule type" value="Genomic_DNA"/>
</dbReference>
<dbReference type="AlphaFoldDB" id="C0GGG2"/>
<keyword evidence="2" id="KW-1185">Reference proteome</keyword>
<comment type="caution">
    <text evidence="1">The sequence shown here is derived from an EMBL/GenBank/DDBJ whole genome shotgun (WGS) entry which is preliminary data.</text>
</comment>
<reference evidence="1 2" key="1">
    <citation type="submission" date="2009-02" db="EMBL/GenBank/DDBJ databases">
        <title>Sequencing of the draft genome and assembly of Dethiobacter alkaliphilus AHT 1.</title>
        <authorList>
            <consortium name="US DOE Joint Genome Institute (JGI-PGF)"/>
            <person name="Lucas S."/>
            <person name="Copeland A."/>
            <person name="Lapidus A."/>
            <person name="Glavina del Rio T."/>
            <person name="Dalin E."/>
            <person name="Tice H."/>
            <person name="Bruce D."/>
            <person name="Goodwin L."/>
            <person name="Pitluck S."/>
            <person name="Larimer F."/>
            <person name="Land M.L."/>
            <person name="Hauser L."/>
            <person name="Muyzer G."/>
        </authorList>
    </citation>
    <scope>NUCLEOTIDE SEQUENCE [LARGE SCALE GENOMIC DNA]</scope>
    <source>
        <strain evidence="1 2">AHT 1</strain>
    </source>
</reference>
<dbReference type="Proteomes" id="UP000006443">
    <property type="component" value="Unassembled WGS sequence"/>
</dbReference>
<sequence>MLFRRKSRTRRMMDWMNAMLQSVLRWFKKIRS</sequence>
<proteinExistence type="predicted"/>
<dbReference type="STRING" id="555088.DealDRAFT_1715"/>
<name>C0GGG2_DETAL</name>
<organism evidence="1 2">
    <name type="scientific">Dethiobacter alkaliphilus AHT 1</name>
    <dbReference type="NCBI Taxonomy" id="555088"/>
    <lineage>
        <taxon>Bacteria</taxon>
        <taxon>Bacillati</taxon>
        <taxon>Bacillota</taxon>
        <taxon>Dethiobacteria</taxon>
        <taxon>Dethiobacterales</taxon>
        <taxon>Dethiobacteraceae</taxon>
        <taxon>Dethiobacter</taxon>
    </lineage>
</organism>